<dbReference type="InterPro" id="IPR044156">
    <property type="entry name" value="Galectin-like"/>
</dbReference>
<dbReference type="PROSITE" id="PS51304">
    <property type="entry name" value="GALECTIN"/>
    <property type="match status" value="2"/>
</dbReference>
<protein>
    <recommendedName>
        <fullName evidence="2">Galectin</fullName>
    </recommendedName>
</protein>
<evidence type="ECO:0000256" key="2">
    <source>
        <dbReference type="RuleBase" id="RU102079"/>
    </source>
</evidence>
<proteinExistence type="predicted"/>
<evidence type="ECO:0000313" key="5">
    <source>
        <dbReference type="Proteomes" id="UP001153620"/>
    </source>
</evidence>
<name>A0A9N9WS05_9DIPT</name>
<evidence type="ECO:0000256" key="1">
    <source>
        <dbReference type="ARBA" id="ARBA00022734"/>
    </source>
</evidence>
<keyword evidence="1 2" id="KW-0430">Lectin</keyword>
<dbReference type="SMART" id="SM00276">
    <property type="entry name" value="GLECT"/>
    <property type="match status" value="1"/>
</dbReference>
<feature type="domain" description="Galectin" evidence="3">
    <location>
        <begin position="165"/>
        <end position="303"/>
    </location>
</feature>
<evidence type="ECO:0000313" key="4">
    <source>
        <dbReference type="EMBL" id="CAG9806773.1"/>
    </source>
</evidence>
<dbReference type="PANTHER" id="PTHR11346:SF189">
    <property type="entry name" value="GALECTIN"/>
    <property type="match status" value="1"/>
</dbReference>
<reference evidence="4" key="2">
    <citation type="submission" date="2022-10" db="EMBL/GenBank/DDBJ databases">
        <authorList>
            <consortium name="ENA_rothamsted_submissions"/>
            <consortium name="culmorum"/>
            <person name="King R."/>
        </authorList>
    </citation>
    <scope>NUCLEOTIDE SEQUENCE</scope>
</reference>
<dbReference type="Pfam" id="PF00337">
    <property type="entry name" value="Gal-bind_lectin"/>
    <property type="match status" value="2"/>
</dbReference>
<dbReference type="OrthoDB" id="6251307at2759"/>
<keyword evidence="5" id="KW-1185">Reference proteome</keyword>
<dbReference type="SUPFAM" id="SSF49899">
    <property type="entry name" value="Concanavalin A-like lectins/glucanases"/>
    <property type="match status" value="2"/>
</dbReference>
<dbReference type="InterPro" id="IPR001079">
    <property type="entry name" value="Galectin_CRD"/>
</dbReference>
<dbReference type="PANTHER" id="PTHR11346">
    <property type="entry name" value="GALECTIN"/>
    <property type="match status" value="1"/>
</dbReference>
<gene>
    <name evidence="4" type="ORF">CHIRRI_LOCUS9627</name>
</gene>
<dbReference type="SMART" id="SM00908">
    <property type="entry name" value="Gal-bind_lectin"/>
    <property type="match status" value="2"/>
</dbReference>
<dbReference type="EMBL" id="OU895879">
    <property type="protein sequence ID" value="CAG9806773.1"/>
    <property type="molecule type" value="Genomic_DNA"/>
</dbReference>
<dbReference type="InterPro" id="IPR013320">
    <property type="entry name" value="ConA-like_dom_sf"/>
</dbReference>
<sequence>MLESKFYSKLFPVEVGQQITIVGKSSENPSRFDIELIPRDRISEFASVVHLQISVRFKDVEKEPIVVRTAKIGIGPVREERTENWFHGNVLNPVNPGGIFRFDIFVEQGCFFISIDGKPFCTYDHVMPIETIYAVNVSKDVSDIYKVLQRRVKEPMWPAINTNSFESISPAHYSRGNVVVITGLPQGNHNGDIFIKLFDGTDQFCAHFEIRLFLKNHIIALNSQSLDGAWHGGINCKHPFKFDEVFKLAIHMTNDEFQVAGNGHKIVSFPYPDHHDVLFKCLNKISITANNGLSFQVQGFDYVKSYIGELGFEELSELPKPPIEPVTEFSEIYEDKNE</sequence>
<dbReference type="GO" id="GO:0030246">
    <property type="term" value="F:carbohydrate binding"/>
    <property type="evidence" value="ECO:0007669"/>
    <property type="project" value="UniProtKB-UniRule"/>
</dbReference>
<dbReference type="AlphaFoldDB" id="A0A9N9WS05"/>
<dbReference type="Proteomes" id="UP001153620">
    <property type="component" value="Chromosome 3"/>
</dbReference>
<reference evidence="4" key="1">
    <citation type="submission" date="2022-01" db="EMBL/GenBank/DDBJ databases">
        <authorList>
            <person name="King R."/>
        </authorList>
    </citation>
    <scope>NUCLEOTIDE SEQUENCE</scope>
</reference>
<organism evidence="4 5">
    <name type="scientific">Chironomus riparius</name>
    <dbReference type="NCBI Taxonomy" id="315576"/>
    <lineage>
        <taxon>Eukaryota</taxon>
        <taxon>Metazoa</taxon>
        <taxon>Ecdysozoa</taxon>
        <taxon>Arthropoda</taxon>
        <taxon>Hexapoda</taxon>
        <taxon>Insecta</taxon>
        <taxon>Pterygota</taxon>
        <taxon>Neoptera</taxon>
        <taxon>Endopterygota</taxon>
        <taxon>Diptera</taxon>
        <taxon>Nematocera</taxon>
        <taxon>Chironomoidea</taxon>
        <taxon>Chironomidae</taxon>
        <taxon>Chironominae</taxon>
        <taxon>Chironomus</taxon>
    </lineage>
</organism>
<feature type="domain" description="Galectin" evidence="3">
    <location>
        <begin position="5"/>
        <end position="150"/>
    </location>
</feature>
<evidence type="ECO:0000259" key="3">
    <source>
        <dbReference type="PROSITE" id="PS51304"/>
    </source>
</evidence>
<dbReference type="Gene3D" id="2.60.120.200">
    <property type="match status" value="2"/>
</dbReference>
<accession>A0A9N9WS05</accession>